<evidence type="ECO:0000313" key="9">
    <source>
        <dbReference type="Proteomes" id="UP000655523"/>
    </source>
</evidence>
<dbReference type="AlphaFoldDB" id="A0A972P152"/>
<feature type="domain" description="2Fe-2S ferredoxin-type" evidence="7">
    <location>
        <begin position="24"/>
        <end position="126"/>
    </location>
</feature>
<reference evidence="8 9" key="1">
    <citation type="submission" date="2019-11" db="EMBL/GenBank/DDBJ databases">
        <title>Metabolism of dissolved organic matter in forest soils.</title>
        <authorList>
            <person name="Cyle K.T."/>
            <person name="Wilhelm R.C."/>
            <person name="Martinez C.E."/>
        </authorList>
    </citation>
    <scope>NUCLEOTIDE SEQUENCE [LARGE SCALE GENOMIC DNA]</scope>
    <source>
        <strain evidence="8 9">5N</strain>
    </source>
</reference>
<dbReference type="InterPro" id="IPR036010">
    <property type="entry name" value="2Fe-2S_ferredoxin-like_sf"/>
</dbReference>
<dbReference type="Pfam" id="PF00111">
    <property type="entry name" value="Fer2"/>
    <property type="match status" value="1"/>
</dbReference>
<dbReference type="GO" id="GO:0009055">
    <property type="term" value="F:electron transfer activity"/>
    <property type="evidence" value="ECO:0007669"/>
    <property type="project" value="TreeGrafter"/>
</dbReference>
<dbReference type="InterPro" id="IPR001055">
    <property type="entry name" value="Adrenodoxin-like"/>
</dbReference>
<dbReference type="Proteomes" id="UP000655523">
    <property type="component" value="Unassembled WGS sequence"/>
</dbReference>
<evidence type="ECO:0000313" key="8">
    <source>
        <dbReference type="EMBL" id="NPT62244.1"/>
    </source>
</evidence>
<sequence>MSNINPIENQPHAESVLADVQTVASLVLTTREGLTHRLEARPGLSVMEIIRDAGIDELLALCGGSCSCATCHVYIDPEFEGRLGRMSDDENDLLDAASNRKANSRLSCQLLFRDELEGLKVTIAQD</sequence>
<dbReference type="SUPFAM" id="SSF54292">
    <property type="entry name" value="2Fe-2S ferredoxin-like"/>
    <property type="match status" value="1"/>
</dbReference>
<dbReference type="PANTHER" id="PTHR23426:SF65">
    <property type="entry name" value="FERREDOXIN-2, MITOCHONDRIAL"/>
    <property type="match status" value="1"/>
</dbReference>
<accession>A0A972P152</accession>
<evidence type="ECO:0000256" key="1">
    <source>
        <dbReference type="ARBA" id="ARBA00010914"/>
    </source>
</evidence>
<keyword evidence="4" id="KW-0408">Iron</keyword>
<evidence type="ECO:0000256" key="5">
    <source>
        <dbReference type="ARBA" id="ARBA00023014"/>
    </source>
</evidence>
<dbReference type="CDD" id="cd00207">
    <property type="entry name" value="fer2"/>
    <property type="match status" value="1"/>
</dbReference>
<evidence type="ECO:0000256" key="6">
    <source>
        <dbReference type="ARBA" id="ARBA00034078"/>
    </source>
</evidence>
<dbReference type="InterPro" id="IPR001041">
    <property type="entry name" value="2Fe-2S_ferredoxin-type"/>
</dbReference>
<keyword evidence="3" id="KW-0479">Metal-binding</keyword>
<name>A0A972P152_9BURK</name>
<dbReference type="GO" id="GO:0046872">
    <property type="term" value="F:metal ion binding"/>
    <property type="evidence" value="ECO:0007669"/>
    <property type="project" value="UniProtKB-KW"/>
</dbReference>
<evidence type="ECO:0000256" key="3">
    <source>
        <dbReference type="ARBA" id="ARBA00022723"/>
    </source>
</evidence>
<dbReference type="PANTHER" id="PTHR23426">
    <property type="entry name" value="FERREDOXIN/ADRENODOXIN"/>
    <property type="match status" value="1"/>
</dbReference>
<dbReference type="PROSITE" id="PS00814">
    <property type="entry name" value="ADX"/>
    <property type="match status" value="1"/>
</dbReference>
<dbReference type="InterPro" id="IPR012675">
    <property type="entry name" value="Beta-grasp_dom_sf"/>
</dbReference>
<organism evidence="8 9">
    <name type="scientific">Paraburkholderia elongata</name>
    <dbReference type="NCBI Taxonomy" id="2675747"/>
    <lineage>
        <taxon>Bacteria</taxon>
        <taxon>Pseudomonadati</taxon>
        <taxon>Pseudomonadota</taxon>
        <taxon>Betaproteobacteria</taxon>
        <taxon>Burkholderiales</taxon>
        <taxon>Burkholderiaceae</taxon>
        <taxon>Paraburkholderia</taxon>
    </lineage>
</organism>
<dbReference type="GO" id="GO:0051537">
    <property type="term" value="F:2 iron, 2 sulfur cluster binding"/>
    <property type="evidence" value="ECO:0007669"/>
    <property type="project" value="UniProtKB-KW"/>
</dbReference>
<dbReference type="EMBL" id="WOEZ01000307">
    <property type="protein sequence ID" value="NPT62244.1"/>
    <property type="molecule type" value="Genomic_DNA"/>
</dbReference>
<dbReference type="InterPro" id="IPR018298">
    <property type="entry name" value="Adrenodoxin_Fe-S_BS"/>
</dbReference>
<keyword evidence="5" id="KW-0411">Iron-sulfur</keyword>
<dbReference type="Gene3D" id="3.10.20.30">
    <property type="match status" value="1"/>
</dbReference>
<comment type="cofactor">
    <cofactor evidence="6">
        <name>[2Fe-2S] cluster</name>
        <dbReference type="ChEBI" id="CHEBI:190135"/>
    </cofactor>
</comment>
<keyword evidence="2" id="KW-0001">2Fe-2S</keyword>
<keyword evidence="9" id="KW-1185">Reference proteome</keyword>
<gene>
    <name evidence="8" type="ORF">GNZ13_48995</name>
</gene>
<proteinExistence type="inferred from homology"/>
<evidence type="ECO:0000256" key="4">
    <source>
        <dbReference type="ARBA" id="ARBA00023004"/>
    </source>
</evidence>
<comment type="caution">
    <text evidence="8">The sequence shown here is derived from an EMBL/GenBank/DDBJ whole genome shotgun (WGS) entry which is preliminary data.</text>
</comment>
<evidence type="ECO:0000256" key="2">
    <source>
        <dbReference type="ARBA" id="ARBA00022714"/>
    </source>
</evidence>
<evidence type="ECO:0000259" key="7">
    <source>
        <dbReference type="PROSITE" id="PS51085"/>
    </source>
</evidence>
<dbReference type="PRINTS" id="PR00355">
    <property type="entry name" value="ADRENODOXIN"/>
</dbReference>
<protein>
    <submittedName>
        <fullName evidence="8">2Fe-2S iron-sulfur cluster binding domain-containing protein</fullName>
    </submittedName>
</protein>
<comment type="similarity">
    <text evidence="1">Belongs to the adrenodoxin/putidaredoxin family.</text>
</comment>
<dbReference type="GO" id="GO:0140647">
    <property type="term" value="P:P450-containing electron transport chain"/>
    <property type="evidence" value="ECO:0007669"/>
    <property type="project" value="InterPro"/>
</dbReference>
<dbReference type="PROSITE" id="PS51085">
    <property type="entry name" value="2FE2S_FER_2"/>
    <property type="match status" value="1"/>
</dbReference>